<dbReference type="GO" id="GO:0016301">
    <property type="term" value="F:kinase activity"/>
    <property type="evidence" value="ECO:0007669"/>
    <property type="project" value="InterPro"/>
</dbReference>
<protein>
    <submittedName>
        <fullName evidence="4">AAA family ATPase</fullName>
    </submittedName>
</protein>
<reference evidence="4 5" key="1">
    <citation type="submission" date="2019-09" db="EMBL/GenBank/DDBJ databases">
        <authorList>
            <person name="Kritzky A."/>
            <person name="Schelkanova E.Y."/>
            <person name="Alkhova Z.V."/>
            <person name="Smirnova N.I."/>
        </authorList>
    </citation>
    <scope>NUCLEOTIDE SEQUENCE [LARGE SCALE GENOMIC DNA]</scope>
    <source>
        <strain evidence="4 5">M1526</strain>
    </source>
</reference>
<evidence type="ECO:0000256" key="2">
    <source>
        <dbReference type="ARBA" id="ARBA00022840"/>
    </source>
</evidence>
<dbReference type="InterPro" id="IPR010488">
    <property type="entry name" value="Zeta_toxin_domain"/>
</dbReference>
<evidence type="ECO:0000313" key="5">
    <source>
        <dbReference type="Proteomes" id="UP000323225"/>
    </source>
</evidence>
<dbReference type="Gene3D" id="3.40.50.300">
    <property type="entry name" value="P-loop containing nucleotide triphosphate hydrolases"/>
    <property type="match status" value="1"/>
</dbReference>
<keyword evidence="2" id="KW-0067">ATP-binding</keyword>
<dbReference type="SUPFAM" id="SSF52540">
    <property type="entry name" value="P-loop containing nucleoside triphosphate hydrolases"/>
    <property type="match status" value="1"/>
</dbReference>
<evidence type="ECO:0000313" key="4">
    <source>
        <dbReference type="EMBL" id="KAA1256540.1"/>
    </source>
</evidence>
<dbReference type="EMBL" id="VUAA01000001">
    <property type="protein sequence ID" value="KAA1256540.1"/>
    <property type="molecule type" value="Genomic_DNA"/>
</dbReference>
<keyword evidence="1" id="KW-0547">Nucleotide-binding</keyword>
<accession>A0A5B1CA86</accession>
<gene>
    <name evidence="4" type="ORF">F0M16_00730</name>
</gene>
<evidence type="ECO:0000259" key="3">
    <source>
        <dbReference type="Pfam" id="PF06414"/>
    </source>
</evidence>
<comment type="caution">
    <text evidence="4">The sequence shown here is derived from an EMBL/GenBank/DDBJ whole genome shotgun (WGS) entry which is preliminary data.</text>
</comment>
<organism evidence="4 5">
    <name type="scientific">Vibrio cholerae</name>
    <dbReference type="NCBI Taxonomy" id="666"/>
    <lineage>
        <taxon>Bacteria</taxon>
        <taxon>Pseudomonadati</taxon>
        <taxon>Pseudomonadota</taxon>
        <taxon>Gammaproteobacteria</taxon>
        <taxon>Vibrionales</taxon>
        <taxon>Vibrionaceae</taxon>
        <taxon>Vibrio</taxon>
    </lineage>
</organism>
<dbReference type="Pfam" id="PF06414">
    <property type="entry name" value="Zeta_toxin"/>
    <property type="match status" value="1"/>
</dbReference>
<dbReference type="Proteomes" id="UP000323225">
    <property type="component" value="Unassembled WGS sequence"/>
</dbReference>
<dbReference type="RefSeq" id="WP_108335416.1">
    <property type="nucleotide sequence ID" value="NZ_JAHANX010000014.1"/>
</dbReference>
<feature type="domain" description="Zeta toxin" evidence="3">
    <location>
        <begin position="30"/>
        <end position="217"/>
    </location>
</feature>
<proteinExistence type="predicted"/>
<evidence type="ECO:0000256" key="1">
    <source>
        <dbReference type="ARBA" id="ARBA00022741"/>
    </source>
</evidence>
<sequence length="248" mass="28215">MELSPIELAIQKKALDFAKKNRTRICRRLTDTSIYIPEQQPVSVFMSGSPGAGKTESSKELVAALTEDGGHVLRLDPDDLREEFEDYNGNNSYLFQAAVITLVERAMDMIFKNNQSFLLDGTLASLHVADKNISRSLRKNRMVLVVFVYQRPELAWNFVKAREKVEGRRILPEHFVEQFFGSQQVIEQLKEKYGSQIQVDLLLKDNDGTTHSHHSDVSSLQPYLDPAYTLEVVREIVGASMHQEKSDD</sequence>
<dbReference type="InterPro" id="IPR027417">
    <property type="entry name" value="P-loop_NTPase"/>
</dbReference>
<dbReference type="AlphaFoldDB" id="A0A5B1CA86"/>
<name>A0A5B1CA86_VIBCL</name>
<dbReference type="GO" id="GO:0005524">
    <property type="term" value="F:ATP binding"/>
    <property type="evidence" value="ECO:0007669"/>
    <property type="project" value="UniProtKB-KW"/>
</dbReference>